<keyword evidence="2" id="KW-0732">Signal</keyword>
<evidence type="ECO:0000256" key="1">
    <source>
        <dbReference type="ARBA" id="ARBA00010333"/>
    </source>
</evidence>
<dbReference type="PANTHER" id="PTHR35936">
    <property type="entry name" value="MEMBRANE-BOUND LYTIC MUREIN TRANSGLYCOSYLASE F"/>
    <property type="match status" value="1"/>
</dbReference>
<comment type="caution">
    <text evidence="4">The sequence shown here is derived from an EMBL/GenBank/DDBJ whole genome shotgun (WGS) entry which is preliminary data.</text>
</comment>
<sequence>MLVKEKFIFFGLIGAVHFNVALGIELKTAFQSKAPPRYFIEDDNAKGICVDIIADLNKRLEKNNIKIVSINIDMPISRLKEYLKSGALDVFLCLSKNKDREKIYQYSTPLYKMQYTFAKLTTNSFEFNGENSLKGFAFGVLQGTNSAKRLGMVKGVTIFALHSIDQGYKMLLHKRIEAMFYHNLGLGWNIKKNNEFKGKIILVDNPFITKEQYMVFSQKVSKEVITKVEKALSTMYIDGAVSVIMENYGVAKY</sequence>
<organism evidence="4 5">
    <name type="scientific">Spartinivicinus marinus</name>
    <dbReference type="NCBI Taxonomy" id="2994442"/>
    <lineage>
        <taxon>Bacteria</taxon>
        <taxon>Pseudomonadati</taxon>
        <taxon>Pseudomonadota</taxon>
        <taxon>Gammaproteobacteria</taxon>
        <taxon>Oceanospirillales</taxon>
        <taxon>Zooshikellaceae</taxon>
        <taxon>Spartinivicinus</taxon>
    </lineage>
</organism>
<evidence type="ECO:0000256" key="2">
    <source>
        <dbReference type="ARBA" id="ARBA00022729"/>
    </source>
</evidence>
<dbReference type="Proteomes" id="UP000569732">
    <property type="component" value="Unassembled WGS sequence"/>
</dbReference>
<dbReference type="Pfam" id="PF00497">
    <property type="entry name" value="SBP_bac_3"/>
    <property type="match status" value="1"/>
</dbReference>
<evidence type="ECO:0000313" key="5">
    <source>
        <dbReference type="Proteomes" id="UP000569732"/>
    </source>
</evidence>
<dbReference type="AlphaFoldDB" id="A0A853I8T2"/>
<proteinExistence type="inferred from homology"/>
<name>A0A853I8T2_9GAMM</name>
<dbReference type="SUPFAM" id="SSF53850">
    <property type="entry name" value="Periplasmic binding protein-like II"/>
    <property type="match status" value="1"/>
</dbReference>
<gene>
    <name evidence="4" type="ORF">H0A36_24885</name>
</gene>
<protein>
    <submittedName>
        <fullName evidence="4">Transporter substrate-binding domain-containing protein</fullName>
    </submittedName>
</protein>
<keyword evidence="5" id="KW-1185">Reference proteome</keyword>
<dbReference type="EMBL" id="JACCKB010000070">
    <property type="protein sequence ID" value="NYZ69259.1"/>
    <property type="molecule type" value="Genomic_DNA"/>
</dbReference>
<comment type="similarity">
    <text evidence="1">Belongs to the bacterial solute-binding protein 3 family.</text>
</comment>
<dbReference type="SMART" id="SM00062">
    <property type="entry name" value="PBPb"/>
    <property type="match status" value="1"/>
</dbReference>
<dbReference type="InterPro" id="IPR001638">
    <property type="entry name" value="Solute-binding_3/MltF_N"/>
</dbReference>
<evidence type="ECO:0000313" key="4">
    <source>
        <dbReference type="EMBL" id="NYZ69259.1"/>
    </source>
</evidence>
<dbReference type="PANTHER" id="PTHR35936:SF25">
    <property type="entry name" value="ABC TRANSPORTER SUBSTRATE-BINDING PROTEIN"/>
    <property type="match status" value="1"/>
</dbReference>
<accession>A0A853I8T2</accession>
<dbReference type="Gene3D" id="3.40.190.10">
    <property type="entry name" value="Periplasmic binding protein-like II"/>
    <property type="match status" value="2"/>
</dbReference>
<feature type="domain" description="Solute-binding protein family 3/N-terminal" evidence="3">
    <location>
        <begin position="25"/>
        <end position="252"/>
    </location>
</feature>
<dbReference type="RefSeq" id="WP_180571256.1">
    <property type="nucleotide sequence ID" value="NZ_JACCKB010000070.1"/>
</dbReference>
<reference evidence="4 5" key="1">
    <citation type="submission" date="2020-07" db="EMBL/GenBank/DDBJ databases">
        <title>Endozoicomonas sp. nov., isolated from sediment.</title>
        <authorList>
            <person name="Gu T."/>
        </authorList>
    </citation>
    <scope>NUCLEOTIDE SEQUENCE [LARGE SCALE GENOMIC DNA]</scope>
    <source>
        <strain evidence="4 5">SM1973</strain>
    </source>
</reference>
<evidence type="ECO:0000259" key="3">
    <source>
        <dbReference type="SMART" id="SM00062"/>
    </source>
</evidence>